<keyword evidence="2" id="KW-1185">Reference proteome</keyword>
<protein>
    <submittedName>
        <fullName evidence="1">Uncharacterized protein</fullName>
    </submittedName>
</protein>
<reference evidence="2" key="1">
    <citation type="journal article" date="2023" name="Nat. Plants">
        <title>Single-cell RNA sequencing provides a high-resolution roadmap for understanding the multicellular compartmentation of specialized metabolism.</title>
        <authorList>
            <person name="Sun S."/>
            <person name="Shen X."/>
            <person name="Li Y."/>
            <person name="Li Y."/>
            <person name="Wang S."/>
            <person name="Li R."/>
            <person name="Zhang H."/>
            <person name="Shen G."/>
            <person name="Guo B."/>
            <person name="Wei J."/>
            <person name="Xu J."/>
            <person name="St-Pierre B."/>
            <person name="Chen S."/>
            <person name="Sun C."/>
        </authorList>
    </citation>
    <scope>NUCLEOTIDE SEQUENCE [LARGE SCALE GENOMIC DNA]</scope>
</reference>
<sequence length="97" mass="11220">MEPAGHWQQRPTVDGRPHATFLYIQLVSKVSRFLQFIFLDSRIEDFDSRFQSFNLATKETTLDDVRDFNCDYSPGCLEFKNEGQSRANNWGLIGAID</sequence>
<name>A0ACB9ZRY6_CATRO</name>
<organism evidence="1 2">
    <name type="scientific">Catharanthus roseus</name>
    <name type="common">Madagascar periwinkle</name>
    <name type="synonym">Vinca rosea</name>
    <dbReference type="NCBI Taxonomy" id="4058"/>
    <lineage>
        <taxon>Eukaryota</taxon>
        <taxon>Viridiplantae</taxon>
        <taxon>Streptophyta</taxon>
        <taxon>Embryophyta</taxon>
        <taxon>Tracheophyta</taxon>
        <taxon>Spermatophyta</taxon>
        <taxon>Magnoliopsida</taxon>
        <taxon>eudicotyledons</taxon>
        <taxon>Gunneridae</taxon>
        <taxon>Pentapetalae</taxon>
        <taxon>asterids</taxon>
        <taxon>lamiids</taxon>
        <taxon>Gentianales</taxon>
        <taxon>Apocynaceae</taxon>
        <taxon>Rauvolfioideae</taxon>
        <taxon>Vinceae</taxon>
        <taxon>Catharanthinae</taxon>
        <taxon>Catharanthus</taxon>
    </lineage>
</organism>
<accession>A0ACB9ZRY6</accession>
<evidence type="ECO:0000313" key="2">
    <source>
        <dbReference type="Proteomes" id="UP001060085"/>
    </source>
</evidence>
<dbReference type="Proteomes" id="UP001060085">
    <property type="component" value="Linkage Group LG08"/>
</dbReference>
<proteinExistence type="predicted"/>
<evidence type="ECO:0000313" key="1">
    <source>
        <dbReference type="EMBL" id="KAI5650496.1"/>
    </source>
</evidence>
<dbReference type="EMBL" id="CM044708">
    <property type="protein sequence ID" value="KAI5650496.1"/>
    <property type="molecule type" value="Genomic_DNA"/>
</dbReference>
<gene>
    <name evidence="1" type="ORF">M9H77_36501</name>
</gene>
<comment type="caution">
    <text evidence="1">The sequence shown here is derived from an EMBL/GenBank/DDBJ whole genome shotgun (WGS) entry which is preliminary data.</text>
</comment>